<comment type="similarity">
    <text evidence="2 9">Belongs to the alanine or glycine:cation symporter (AGCS) (TC 2.A.25) family.</text>
</comment>
<dbReference type="Proteomes" id="UP000242497">
    <property type="component" value="Unassembled WGS sequence"/>
</dbReference>
<evidence type="ECO:0000313" key="10">
    <source>
        <dbReference type="EMBL" id="SHJ44957.1"/>
    </source>
</evidence>
<evidence type="ECO:0000256" key="9">
    <source>
        <dbReference type="RuleBase" id="RU363064"/>
    </source>
</evidence>
<dbReference type="GO" id="GO:0005886">
    <property type="term" value="C:plasma membrane"/>
    <property type="evidence" value="ECO:0007669"/>
    <property type="project" value="UniProtKB-SubCell"/>
</dbReference>
<evidence type="ECO:0000256" key="6">
    <source>
        <dbReference type="ARBA" id="ARBA00022847"/>
    </source>
</evidence>
<feature type="transmembrane region" description="Helical" evidence="9">
    <location>
        <begin position="66"/>
        <end position="92"/>
    </location>
</feature>
<feature type="transmembrane region" description="Helical" evidence="9">
    <location>
        <begin position="359"/>
        <end position="379"/>
    </location>
</feature>
<dbReference type="PANTHER" id="PTHR30330">
    <property type="entry name" value="AGSS FAMILY TRANSPORTER, SODIUM-ALANINE"/>
    <property type="match status" value="1"/>
</dbReference>
<evidence type="ECO:0000256" key="8">
    <source>
        <dbReference type="ARBA" id="ARBA00023136"/>
    </source>
</evidence>
<dbReference type="Gene3D" id="1.20.1740.10">
    <property type="entry name" value="Amino acid/polyamine transporter I"/>
    <property type="match status" value="1"/>
</dbReference>
<evidence type="ECO:0000256" key="5">
    <source>
        <dbReference type="ARBA" id="ARBA00022692"/>
    </source>
</evidence>
<evidence type="ECO:0000256" key="2">
    <source>
        <dbReference type="ARBA" id="ARBA00009261"/>
    </source>
</evidence>
<dbReference type="PROSITE" id="PS00873">
    <property type="entry name" value="NA_ALANINE_SYMP"/>
    <property type="match status" value="1"/>
</dbReference>
<dbReference type="PANTHER" id="PTHR30330:SF3">
    <property type="entry name" value="TRANSCRIPTIONAL REGULATOR, LRP FAMILY"/>
    <property type="match status" value="1"/>
</dbReference>
<dbReference type="GO" id="GO:0005283">
    <property type="term" value="F:amino acid:sodium symporter activity"/>
    <property type="evidence" value="ECO:0007669"/>
    <property type="project" value="InterPro"/>
</dbReference>
<feature type="transmembrane region" description="Helical" evidence="9">
    <location>
        <begin position="98"/>
        <end position="116"/>
    </location>
</feature>
<dbReference type="InterPro" id="IPR001463">
    <property type="entry name" value="Na/Ala_symport"/>
</dbReference>
<dbReference type="AlphaFoldDB" id="A0A1M6JE23"/>
<dbReference type="NCBIfam" id="TIGR00835">
    <property type="entry name" value="agcS"/>
    <property type="match status" value="1"/>
</dbReference>
<feature type="transmembrane region" description="Helical" evidence="9">
    <location>
        <begin position="181"/>
        <end position="203"/>
    </location>
</feature>
<keyword evidence="5 9" id="KW-0812">Transmembrane</keyword>
<evidence type="ECO:0000256" key="7">
    <source>
        <dbReference type="ARBA" id="ARBA00022989"/>
    </source>
</evidence>
<keyword evidence="3 9" id="KW-0813">Transport</keyword>
<organism evidence="10 11">
    <name type="scientific">Tepidibacter formicigenes DSM 15518</name>
    <dbReference type="NCBI Taxonomy" id="1123349"/>
    <lineage>
        <taxon>Bacteria</taxon>
        <taxon>Bacillati</taxon>
        <taxon>Bacillota</taxon>
        <taxon>Clostridia</taxon>
        <taxon>Peptostreptococcales</taxon>
        <taxon>Peptostreptococcaceae</taxon>
        <taxon>Tepidibacter</taxon>
    </lineage>
</organism>
<feature type="transmembrane region" description="Helical" evidence="9">
    <location>
        <begin position="20"/>
        <end position="45"/>
    </location>
</feature>
<feature type="transmembrane region" description="Helical" evidence="9">
    <location>
        <begin position="425"/>
        <end position="443"/>
    </location>
</feature>
<evidence type="ECO:0000256" key="3">
    <source>
        <dbReference type="ARBA" id="ARBA00022448"/>
    </source>
</evidence>
<dbReference type="PRINTS" id="PR00175">
    <property type="entry name" value="NAALASMPORT"/>
</dbReference>
<gene>
    <name evidence="10" type="ORF">SAMN02744037_00094</name>
</gene>
<name>A0A1M6JE23_9FIRM</name>
<feature type="transmembrane region" description="Helical" evidence="9">
    <location>
        <begin position="311"/>
        <end position="331"/>
    </location>
</feature>
<dbReference type="RefSeq" id="WP_072886448.1">
    <property type="nucleotide sequence ID" value="NZ_FRAE01000004.1"/>
</dbReference>
<dbReference type="OrthoDB" id="9804874at2"/>
<comment type="subcellular location">
    <subcellularLocation>
        <location evidence="1 9">Cell membrane</location>
        <topology evidence="1 9">Multi-pass membrane protein</topology>
    </subcellularLocation>
</comment>
<keyword evidence="4 9" id="KW-1003">Cell membrane</keyword>
<feature type="transmembrane region" description="Helical" evidence="9">
    <location>
        <begin position="149"/>
        <end position="169"/>
    </location>
</feature>
<evidence type="ECO:0000256" key="4">
    <source>
        <dbReference type="ARBA" id="ARBA00022475"/>
    </source>
</evidence>
<feature type="transmembrane region" description="Helical" evidence="9">
    <location>
        <begin position="246"/>
        <end position="269"/>
    </location>
</feature>
<feature type="transmembrane region" description="Helical" evidence="9">
    <location>
        <begin position="215"/>
        <end position="234"/>
    </location>
</feature>
<keyword evidence="11" id="KW-1185">Reference proteome</keyword>
<dbReference type="EMBL" id="FRAE01000004">
    <property type="protein sequence ID" value="SHJ44957.1"/>
    <property type="molecule type" value="Genomic_DNA"/>
</dbReference>
<accession>A0A1M6JE23</accession>
<keyword evidence="7 9" id="KW-1133">Transmembrane helix</keyword>
<keyword evidence="6 9" id="KW-0769">Symport</keyword>
<keyword evidence="8 9" id="KW-0472">Membrane</keyword>
<reference evidence="11" key="1">
    <citation type="submission" date="2016-11" db="EMBL/GenBank/DDBJ databases">
        <authorList>
            <person name="Varghese N."/>
            <person name="Submissions S."/>
        </authorList>
    </citation>
    <scope>NUCLEOTIDE SEQUENCE [LARGE SCALE GENOMIC DNA]</scope>
    <source>
        <strain evidence="11">DSM 15518</strain>
    </source>
</reference>
<dbReference type="Pfam" id="PF01235">
    <property type="entry name" value="Na_Ala_symp"/>
    <property type="match status" value="1"/>
</dbReference>
<evidence type="ECO:0000313" key="11">
    <source>
        <dbReference type="Proteomes" id="UP000242497"/>
    </source>
</evidence>
<proteinExistence type="inferred from homology"/>
<evidence type="ECO:0000256" key="1">
    <source>
        <dbReference type="ARBA" id="ARBA00004651"/>
    </source>
</evidence>
<sequence>MEKINQIAQSINTFVWGPPLLILLVGTGIYLSFRLGFLQVFKLPLALKYLFSEDPETKDMQAEGDISAFASVCTALSATIGTGNIVGVATAIRLGGPGALFWMWMAAFFGMATKYAEALLAVKYRVVDENGQMSGGPMYYIERGLKNKFLAKCFAIFGIGVAFFGIGTFAQVNSITSAVNIAFKVPVVVTGVILTICVAMVTLGGIKSISKVSEFIVPFMAVSYILGTVVILIMNASQLPATVALILKSAFTPTAAAGGFAGSTVALALKSGVSRGVFSNESGLGSAPIAAAAAKTKSCVRQGLVQMTGTFFDTILVCSMTGITLVLTGMWNNPNVEGAAATTAAFRAGLPGIPMVGELIVTVGLIFFAFTTILGWNYYGERCTEYLFGVKGINIYKYIFIALVAIGPFLKLNLIWTIADIVNGLMAIPNLIAIIGLSGVIASETKKYFEDIKKEDKNKQTVGM</sequence>
<dbReference type="FunFam" id="1.20.1740.10:FF:000004">
    <property type="entry name" value="Sodium:alanine symporter family protein"/>
    <property type="match status" value="1"/>
</dbReference>
<protein>
    <submittedName>
        <fullName evidence="10">Alanine or glycine:cation symporter, AGCS family</fullName>
    </submittedName>
</protein>